<sequence length="547" mass="60135">MESLFRQFRIQYRIWFMQILPFLAMAILLLFMMLQERDSFREQKKGELHNIIHTVIEVLEGLDNEVQNGVLTLEQAQSQALNIIKNMRYGANDKDYFWVMDMKGVYLMHPAVPSLTGKNGSLLKDKQGKRIFDDLPGDLERDGLTYAEFFWPKAGGDVPLEKMGMILAYKNWNWSVGSGFYIDDIETIFWKKVTTNLSITAAIIVVMLTIAWMLIKSITRPLGETLSALKDINEGDGDLTKRLAVAGNDEITLLTRYFNGFVERVHGVIGQVNVASSSVSGSAEGLSGITTGVHRNTEQQSKEIDQVATAVHEMSTTVHEVAKSAGQAAEGANRADQEARCGKEQVEKTITAINQLSEQVSGSAQVIQRLHADSENIGSVLEVIRGVAEQTNLLALNAAIEAARAGEQGRGFAVVADEVRTLAQRTQESTDEIEGMIEKLQSAAQDAVLSMDASMKSTEETIAIAEQAGVSLDSILQAVEFIKDMNDMIASAAEEQSLVAEEINKNVVNIVDLSQTSAESVQQINQSSDELASQADKLHGMVGQFRI</sequence>
<dbReference type="Gene3D" id="1.10.287.950">
    <property type="entry name" value="Methyl-accepting chemotaxis protein"/>
    <property type="match status" value="1"/>
</dbReference>
<feature type="domain" description="HAMP" evidence="11">
    <location>
        <begin position="216"/>
        <end position="270"/>
    </location>
</feature>
<dbReference type="Pfam" id="PF17200">
    <property type="entry name" value="sCache_2"/>
    <property type="match status" value="1"/>
</dbReference>
<dbReference type="SMART" id="SM00304">
    <property type="entry name" value="HAMP"/>
    <property type="match status" value="1"/>
</dbReference>
<dbReference type="GO" id="GO:0006935">
    <property type="term" value="P:chemotaxis"/>
    <property type="evidence" value="ECO:0007669"/>
    <property type="project" value="InterPro"/>
</dbReference>
<dbReference type="RefSeq" id="WP_078319893.1">
    <property type="nucleotide sequence ID" value="NZ_FXTS01000005.1"/>
</dbReference>
<dbReference type="PANTHER" id="PTHR32089:SF119">
    <property type="entry name" value="METHYL-ACCEPTING CHEMOTAXIS PROTEIN CTPL"/>
    <property type="match status" value="1"/>
</dbReference>
<evidence type="ECO:0000259" key="11">
    <source>
        <dbReference type="PROSITE" id="PS50885"/>
    </source>
</evidence>
<evidence type="ECO:0000256" key="9">
    <source>
        <dbReference type="SAM" id="Phobius"/>
    </source>
</evidence>
<dbReference type="FunFam" id="1.10.287.950:FF:000001">
    <property type="entry name" value="Methyl-accepting chemotaxis sensory transducer"/>
    <property type="match status" value="1"/>
</dbReference>
<dbReference type="InterPro" id="IPR004090">
    <property type="entry name" value="Chemotax_Me-accpt_rcpt"/>
</dbReference>
<evidence type="ECO:0000256" key="8">
    <source>
        <dbReference type="PROSITE-ProRule" id="PRU00284"/>
    </source>
</evidence>
<dbReference type="Gene3D" id="3.30.450.20">
    <property type="entry name" value="PAS domain"/>
    <property type="match status" value="1"/>
</dbReference>
<comment type="similarity">
    <text evidence="7">Belongs to the methyl-accepting chemotaxis (MCP) protein family.</text>
</comment>
<dbReference type="SMART" id="SM00283">
    <property type="entry name" value="MA"/>
    <property type="match status" value="1"/>
</dbReference>
<comment type="caution">
    <text evidence="12">The sequence shown here is derived from an EMBL/GenBank/DDBJ whole genome shotgun (WGS) entry which is preliminary data.</text>
</comment>
<keyword evidence="5 9" id="KW-0472">Membrane</keyword>
<feature type="domain" description="Methyl-accepting transducer" evidence="10">
    <location>
        <begin position="275"/>
        <end position="511"/>
    </location>
</feature>
<keyword evidence="4 9" id="KW-1133">Transmembrane helix</keyword>
<dbReference type="Pfam" id="PF00672">
    <property type="entry name" value="HAMP"/>
    <property type="match status" value="1"/>
</dbReference>
<dbReference type="InterPro" id="IPR003660">
    <property type="entry name" value="HAMP_dom"/>
</dbReference>
<evidence type="ECO:0000256" key="5">
    <source>
        <dbReference type="ARBA" id="ARBA00023136"/>
    </source>
</evidence>
<dbReference type="SMART" id="SM01049">
    <property type="entry name" value="Cache_2"/>
    <property type="match status" value="1"/>
</dbReference>
<dbReference type="InterPro" id="IPR033480">
    <property type="entry name" value="sCache_2"/>
</dbReference>
<name>A0A1T1HAJ2_OCELI</name>
<organism evidence="12 13">
    <name type="scientific">Oceanospirillum linum</name>
    <dbReference type="NCBI Taxonomy" id="966"/>
    <lineage>
        <taxon>Bacteria</taxon>
        <taxon>Pseudomonadati</taxon>
        <taxon>Pseudomonadota</taxon>
        <taxon>Gammaproteobacteria</taxon>
        <taxon>Oceanospirillales</taxon>
        <taxon>Oceanospirillaceae</taxon>
        <taxon>Oceanospirillum</taxon>
    </lineage>
</organism>
<proteinExistence type="inferred from homology"/>
<dbReference type="STRING" id="966.BTA35_0211120"/>
<feature type="transmembrane region" description="Helical" evidence="9">
    <location>
        <begin position="12"/>
        <end position="34"/>
    </location>
</feature>
<dbReference type="GO" id="GO:0004888">
    <property type="term" value="F:transmembrane signaling receptor activity"/>
    <property type="evidence" value="ECO:0007669"/>
    <property type="project" value="InterPro"/>
</dbReference>
<evidence type="ECO:0008006" key="14">
    <source>
        <dbReference type="Google" id="ProtNLM"/>
    </source>
</evidence>
<dbReference type="CDD" id="cd06225">
    <property type="entry name" value="HAMP"/>
    <property type="match status" value="1"/>
</dbReference>
<dbReference type="SUPFAM" id="SSF58104">
    <property type="entry name" value="Methyl-accepting chemotaxis protein (MCP) signaling domain"/>
    <property type="match status" value="1"/>
</dbReference>
<dbReference type="Pfam" id="PF00015">
    <property type="entry name" value="MCPsignal"/>
    <property type="match status" value="1"/>
</dbReference>
<gene>
    <name evidence="12" type="ORF">BTA35_0211120</name>
</gene>
<dbReference type="GO" id="GO:0005886">
    <property type="term" value="C:plasma membrane"/>
    <property type="evidence" value="ECO:0007669"/>
    <property type="project" value="UniProtKB-SubCell"/>
</dbReference>
<reference evidence="12" key="1">
    <citation type="submission" date="2017-02" db="EMBL/GenBank/DDBJ databases">
        <title>Draft Genome Sequence of the Salt Water Bacterium Oceanospirillum linum ATCC 11336.</title>
        <authorList>
            <person name="Trachtenberg A.M."/>
            <person name="Carney J.G."/>
            <person name="Linnane J.D."/>
            <person name="Rheaume B.A."/>
            <person name="Pitts N.L."/>
            <person name="Mykles D.L."/>
            <person name="Maclea K.S."/>
        </authorList>
    </citation>
    <scope>NUCLEOTIDE SEQUENCE [LARGE SCALE GENOMIC DNA]</scope>
    <source>
        <strain evidence="12">ATCC 11336</strain>
    </source>
</reference>
<keyword evidence="2" id="KW-1003">Cell membrane</keyword>
<evidence type="ECO:0000256" key="6">
    <source>
        <dbReference type="ARBA" id="ARBA00023224"/>
    </source>
</evidence>
<dbReference type="InterPro" id="IPR004089">
    <property type="entry name" value="MCPsignal_dom"/>
</dbReference>
<dbReference type="PANTHER" id="PTHR32089">
    <property type="entry name" value="METHYL-ACCEPTING CHEMOTAXIS PROTEIN MCPB"/>
    <property type="match status" value="1"/>
</dbReference>
<evidence type="ECO:0000256" key="3">
    <source>
        <dbReference type="ARBA" id="ARBA00022692"/>
    </source>
</evidence>
<dbReference type="Proteomes" id="UP000190064">
    <property type="component" value="Unassembled WGS sequence"/>
</dbReference>
<comment type="subcellular location">
    <subcellularLocation>
        <location evidence="1">Cell membrane</location>
        <topology evidence="1">Multi-pass membrane protein</topology>
    </subcellularLocation>
</comment>
<evidence type="ECO:0000256" key="2">
    <source>
        <dbReference type="ARBA" id="ARBA00022475"/>
    </source>
</evidence>
<protein>
    <recommendedName>
        <fullName evidence="14">Chemotaxis protein</fullName>
    </recommendedName>
</protein>
<keyword evidence="6 8" id="KW-0807">Transducer</keyword>
<evidence type="ECO:0000313" key="12">
    <source>
        <dbReference type="EMBL" id="OOV86842.1"/>
    </source>
</evidence>
<dbReference type="AlphaFoldDB" id="A0A1T1HAJ2"/>
<keyword evidence="3 9" id="KW-0812">Transmembrane</keyword>
<keyword evidence="13" id="KW-1185">Reference proteome</keyword>
<dbReference type="GO" id="GO:0007165">
    <property type="term" value="P:signal transduction"/>
    <property type="evidence" value="ECO:0007669"/>
    <property type="project" value="UniProtKB-KW"/>
</dbReference>
<accession>A0A1T1HAJ2</accession>
<dbReference type="EMBL" id="MTSD02000004">
    <property type="protein sequence ID" value="OOV86842.1"/>
    <property type="molecule type" value="Genomic_DNA"/>
</dbReference>
<dbReference type="CDD" id="cd11386">
    <property type="entry name" value="MCP_signal"/>
    <property type="match status" value="1"/>
</dbReference>
<evidence type="ECO:0000256" key="1">
    <source>
        <dbReference type="ARBA" id="ARBA00004651"/>
    </source>
</evidence>
<evidence type="ECO:0000259" key="10">
    <source>
        <dbReference type="PROSITE" id="PS50111"/>
    </source>
</evidence>
<evidence type="ECO:0000313" key="13">
    <source>
        <dbReference type="Proteomes" id="UP000190064"/>
    </source>
</evidence>
<dbReference type="PROSITE" id="PS50885">
    <property type="entry name" value="HAMP"/>
    <property type="match status" value="1"/>
</dbReference>
<evidence type="ECO:0000256" key="7">
    <source>
        <dbReference type="ARBA" id="ARBA00029447"/>
    </source>
</evidence>
<dbReference type="PROSITE" id="PS50111">
    <property type="entry name" value="CHEMOTAXIS_TRANSDUC_2"/>
    <property type="match status" value="1"/>
</dbReference>
<evidence type="ECO:0000256" key="4">
    <source>
        <dbReference type="ARBA" id="ARBA00022989"/>
    </source>
</evidence>
<feature type="transmembrane region" description="Helical" evidence="9">
    <location>
        <begin position="197"/>
        <end position="215"/>
    </location>
</feature>
<dbReference type="PRINTS" id="PR00260">
    <property type="entry name" value="CHEMTRNSDUCR"/>
</dbReference>